<keyword evidence="2" id="KW-1185">Reference proteome</keyword>
<proteinExistence type="predicted"/>
<sequence>MRGSGDGTAAVPDRSHSPRRGGGAPDGDSGALVGHGGSWSWAWVVALAAGLVALFPAELVLETGIDTRRDCAPASVMVVDGVCASPSRNVPDAAASVAAILAAHLDWVDKTWTVVPEGAAKSMVTAELRVGAAAAGRVVAANCALTSTPCTDVWTRLPLSALRRGTPVEAAAGPANSTATTATAGRDGADALAAGAPDGAPANGGRPPAITPMEHGDLVYTSAFFFWPETPDAASRAAATARGGSTRTRIATRGVEAVLTEAQFGRVMLASRQLSTAPLTFPVLPAAGRVYTISCDTDGLDGGDLAAAASIYRAMQMSHPTGQGARASVNVSVQPLPPPLTVDAVLRGAFAWKAVDTHTSSAVATPCGRTVARTR</sequence>
<protein>
    <submittedName>
        <fullName evidence="1">Uncharacterized protein</fullName>
    </submittedName>
</protein>
<evidence type="ECO:0000313" key="1">
    <source>
        <dbReference type="EMBL" id="KAK1858684.1"/>
    </source>
</evidence>
<name>A0ACC3BLS3_PYRYE</name>
<comment type="caution">
    <text evidence="1">The sequence shown here is derived from an EMBL/GenBank/DDBJ whole genome shotgun (WGS) entry which is preliminary data.</text>
</comment>
<gene>
    <name evidence="1" type="ORF">I4F81_001285</name>
</gene>
<accession>A0ACC3BLS3</accession>
<dbReference type="Proteomes" id="UP000798662">
    <property type="component" value="Chromosome 1"/>
</dbReference>
<dbReference type="EMBL" id="CM020618">
    <property type="protein sequence ID" value="KAK1858684.1"/>
    <property type="molecule type" value="Genomic_DNA"/>
</dbReference>
<organism evidence="1 2">
    <name type="scientific">Pyropia yezoensis</name>
    <name type="common">Susabi-nori</name>
    <name type="synonym">Porphyra yezoensis</name>
    <dbReference type="NCBI Taxonomy" id="2788"/>
    <lineage>
        <taxon>Eukaryota</taxon>
        <taxon>Rhodophyta</taxon>
        <taxon>Bangiophyceae</taxon>
        <taxon>Bangiales</taxon>
        <taxon>Bangiaceae</taxon>
        <taxon>Pyropia</taxon>
    </lineage>
</organism>
<evidence type="ECO:0000313" key="2">
    <source>
        <dbReference type="Proteomes" id="UP000798662"/>
    </source>
</evidence>
<reference evidence="1" key="1">
    <citation type="submission" date="2019-11" db="EMBL/GenBank/DDBJ databases">
        <title>Nori genome reveals adaptations in red seaweeds to the harsh intertidal environment.</title>
        <authorList>
            <person name="Wang D."/>
            <person name="Mao Y."/>
        </authorList>
    </citation>
    <scope>NUCLEOTIDE SEQUENCE</scope>
    <source>
        <tissue evidence="1">Gametophyte</tissue>
    </source>
</reference>